<feature type="region of interest" description="Disordered" evidence="1">
    <location>
        <begin position="1"/>
        <end position="31"/>
    </location>
</feature>
<dbReference type="Pfam" id="PF10098">
    <property type="entry name" value="DUF2336"/>
    <property type="match status" value="1"/>
</dbReference>
<reference evidence="2 3" key="1">
    <citation type="submission" date="2019-08" db="EMBL/GenBank/DDBJ databases">
        <title>Hyperibacter terrae gen. nov., sp. nov. and Hyperibacter viscosus sp. nov., two new members in the family Rhodospirillaceae isolated from the rhizosphere of Hypericum perforatum.</title>
        <authorList>
            <person name="Noviana Z."/>
        </authorList>
    </citation>
    <scope>NUCLEOTIDE SEQUENCE [LARGE SCALE GENOMIC DNA]</scope>
    <source>
        <strain evidence="2 3">R5913</strain>
    </source>
</reference>
<evidence type="ECO:0000313" key="3">
    <source>
        <dbReference type="Proteomes" id="UP000326202"/>
    </source>
</evidence>
<dbReference type="EMBL" id="CP042906">
    <property type="protein sequence ID" value="QEX17144.1"/>
    <property type="molecule type" value="Genomic_DNA"/>
</dbReference>
<organism evidence="2 3">
    <name type="scientific">Hypericibacter terrae</name>
    <dbReference type="NCBI Taxonomy" id="2602015"/>
    <lineage>
        <taxon>Bacteria</taxon>
        <taxon>Pseudomonadati</taxon>
        <taxon>Pseudomonadota</taxon>
        <taxon>Alphaproteobacteria</taxon>
        <taxon>Rhodospirillales</taxon>
        <taxon>Dongiaceae</taxon>
        <taxon>Hypericibacter</taxon>
    </lineage>
</organism>
<gene>
    <name evidence="2" type="ORF">FRZ44_24400</name>
</gene>
<dbReference type="SUPFAM" id="SSF48371">
    <property type="entry name" value="ARM repeat"/>
    <property type="match status" value="1"/>
</dbReference>
<dbReference type="AlphaFoldDB" id="A0A5J6MI56"/>
<proteinExistence type="predicted"/>
<name>A0A5J6MI56_9PROT</name>
<evidence type="ECO:0008006" key="4">
    <source>
        <dbReference type="Google" id="ProtNLM"/>
    </source>
</evidence>
<feature type="compositionally biased region" description="Basic and acidic residues" evidence="1">
    <location>
        <begin position="13"/>
        <end position="31"/>
    </location>
</feature>
<dbReference type="Proteomes" id="UP000326202">
    <property type="component" value="Chromosome"/>
</dbReference>
<dbReference type="OrthoDB" id="7888976at2"/>
<keyword evidence="3" id="KW-1185">Reference proteome</keyword>
<dbReference type="KEGG" id="htq:FRZ44_24400"/>
<dbReference type="InterPro" id="IPR016024">
    <property type="entry name" value="ARM-type_fold"/>
</dbReference>
<dbReference type="Gene3D" id="1.25.10.10">
    <property type="entry name" value="Leucine-rich Repeat Variant"/>
    <property type="match status" value="1"/>
</dbReference>
<evidence type="ECO:0000313" key="2">
    <source>
        <dbReference type="EMBL" id="QEX17144.1"/>
    </source>
</evidence>
<accession>A0A5J6MI56</accession>
<evidence type="ECO:0000256" key="1">
    <source>
        <dbReference type="SAM" id="MobiDB-lite"/>
    </source>
</evidence>
<sequence>MSAIVARGQQDPEYEREKSRAAHTDATVRRELAREREARPEILYYLANDRASAVRREIAANPQTPVQADLLLLQDPDANVRGDLALKVARLLPNLDPDAQSQVRERVLEMVRALARDQVSRIRAIVSEALKDSGNVPPDVIRALARDVELAVCGPVLRFSPLLTDDDLLAIIAAPQVKGARRAIAQRDGLSLELSDALADVGDEAAIAALLGNPSAQIREETLDLLVDRAPAHPTWHPPLVDRPALPARIVTRIASFVAATLLRRLEQRQDLDPAAREAVAAAVATRLAEPEMVAAAKASASKESAEDRALRLKKQGKLDEASLAAALDSGDRAFAIAALGILSELGNAIAGKILSARGPKGIVALAWKAGVSPRLATQIQLRLAGIPPKQLLQPRAGGWPMNNDEMTWHLDFFRA</sequence>
<protein>
    <recommendedName>
        <fullName evidence="4">DUF2336 domain-containing protein</fullName>
    </recommendedName>
</protein>
<dbReference type="RefSeq" id="WP_151177425.1">
    <property type="nucleotide sequence ID" value="NZ_CP042906.1"/>
</dbReference>
<dbReference type="InterPro" id="IPR011989">
    <property type="entry name" value="ARM-like"/>
</dbReference>
<dbReference type="InterPro" id="IPR019285">
    <property type="entry name" value="DUF2336"/>
</dbReference>